<dbReference type="SUPFAM" id="SSF56112">
    <property type="entry name" value="Protein kinase-like (PK-like)"/>
    <property type="match status" value="1"/>
</dbReference>
<dbReference type="InterPro" id="IPR051678">
    <property type="entry name" value="AGP_Transferase"/>
</dbReference>
<dbReference type="InterPro" id="IPR011009">
    <property type="entry name" value="Kinase-like_dom_sf"/>
</dbReference>
<sequence>MREMAMHDDQVDVTTETVATLIREQFPQWSGREIRLLPSTGTVNAIFRIGNDLSARFPLRLADAAEALAFLEREARASAELARVSRFPAPEPVALGKPGAGYPMPWSVQTWLPGTVAFDADPSGSDAFAEDLAAFIAALREAGTRGRLFSGEGRGGVLAHHDDWMAKCFEQSKGLLDVPRLRQVWSHLRELPRTGADVMSHRDLTPGNVLVAGDRLSGVLDTGGFGPADPALDLVSAWHLLQPGPREVLRRTLDCDDLEWERGKAWAFEQAMGVVWYYVESNPTMSGMGRRTLDRILESME</sequence>
<dbReference type="GO" id="GO:0016740">
    <property type="term" value="F:transferase activity"/>
    <property type="evidence" value="ECO:0007669"/>
    <property type="project" value="UniProtKB-KW"/>
</dbReference>
<feature type="domain" description="Aminoglycoside phosphotransferase" evidence="1">
    <location>
        <begin position="42"/>
        <end position="263"/>
    </location>
</feature>
<dbReference type="PATRIC" id="fig|698759.3.peg.7634"/>
<dbReference type="AlphaFoldDB" id="L1KLH7"/>
<dbReference type="CDD" id="cd05155">
    <property type="entry name" value="APH_ChoK_like_1"/>
    <property type="match status" value="1"/>
</dbReference>
<dbReference type="PANTHER" id="PTHR21310:SF42">
    <property type="entry name" value="BIFUNCTIONAL AAC_APH"/>
    <property type="match status" value="1"/>
</dbReference>
<evidence type="ECO:0000313" key="3">
    <source>
        <dbReference type="Proteomes" id="UP000010411"/>
    </source>
</evidence>
<dbReference type="PANTHER" id="PTHR21310">
    <property type="entry name" value="AMINOGLYCOSIDE PHOSPHOTRANSFERASE-RELATED-RELATED"/>
    <property type="match status" value="1"/>
</dbReference>
<dbReference type="InterPro" id="IPR002575">
    <property type="entry name" value="Aminoglycoside_PTrfase"/>
</dbReference>
<dbReference type="Proteomes" id="UP000010411">
    <property type="component" value="Unassembled WGS sequence"/>
</dbReference>
<proteinExistence type="predicted"/>
<dbReference type="EMBL" id="AEJC01000573">
    <property type="protein sequence ID" value="EKX61671.1"/>
    <property type="molecule type" value="Genomic_DNA"/>
</dbReference>
<reference evidence="2 3" key="1">
    <citation type="submission" date="2012-11" db="EMBL/GenBank/DDBJ databases">
        <authorList>
            <person name="Huguet-Tapia J.C."/>
            <person name="Durkin A.S."/>
            <person name="Pettis G.S."/>
            <person name="Badger J.H."/>
        </authorList>
    </citation>
    <scope>NUCLEOTIDE SEQUENCE [LARGE SCALE GENOMIC DNA]</scope>
    <source>
        <strain evidence="2 3">91-03</strain>
    </source>
</reference>
<dbReference type="Gene3D" id="3.30.200.20">
    <property type="entry name" value="Phosphorylase Kinase, domain 1"/>
    <property type="match status" value="1"/>
</dbReference>
<keyword evidence="3" id="KW-1185">Reference proteome</keyword>
<evidence type="ECO:0000259" key="1">
    <source>
        <dbReference type="Pfam" id="PF01636"/>
    </source>
</evidence>
<evidence type="ECO:0000313" key="2">
    <source>
        <dbReference type="EMBL" id="EKX61671.1"/>
    </source>
</evidence>
<organism evidence="2 3">
    <name type="scientific">Streptomyces ipomoeae 91-03</name>
    <dbReference type="NCBI Taxonomy" id="698759"/>
    <lineage>
        <taxon>Bacteria</taxon>
        <taxon>Bacillati</taxon>
        <taxon>Actinomycetota</taxon>
        <taxon>Actinomycetes</taxon>
        <taxon>Kitasatosporales</taxon>
        <taxon>Streptomycetaceae</taxon>
        <taxon>Streptomyces</taxon>
    </lineage>
</organism>
<protein>
    <submittedName>
        <fullName evidence="2">Phosphotransferase enzyme family protein</fullName>
    </submittedName>
</protein>
<dbReference type="Gene3D" id="3.90.1200.10">
    <property type="match status" value="1"/>
</dbReference>
<accession>L1KLH7</accession>
<name>L1KLH7_9ACTN</name>
<gene>
    <name evidence="2" type="ORF">STRIP9103_00597</name>
</gene>
<dbReference type="Pfam" id="PF01636">
    <property type="entry name" value="APH"/>
    <property type="match status" value="1"/>
</dbReference>
<comment type="caution">
    <text evidence="2">The sequence shown here is derived from an EMBL/GenBank/DDBJ whole genome shotgun (WGS) entry which is preliminary data.</text>
</comment>
<keyword evidence="2" id="KW-0808">Transferase</keyword>